<dbReference type="InterPro" id="IPR032675">
    <property type="entry name" value="LRR_dom_sf"/>
</dbReference>
<gene>
    <name evidence="4" type="ORF">CHIRRI_LOCUS9179</name>
</gene>
<accession>A0A9N9S0J1</accession>
<evidence type="ECO:0000256" key="2">
    <source>
        <dbReference type="ARBA" id="ARBA00022737"/>
    </source>
</evidence>
<dbReference type="InterPro" id="IPR003591">
    <property type="entry name" value="Leu-rich_rpt_typical-subtyp"/>
</dbReference>
<keyword evidence="5" id="KW-1185">Reference proteome</keyword>
<organism evidence="4 5">
    <name type="scientific">Chironomus riparius</name>
    <dbReference type="NCBI Taxonomy" id="315576"/>
    <lineage>
        <taxon>Eukaryota</taxon>
        <taxon>Metazoa</taxon>
        <taxon>Ecdysozoa</taxon>
        <taxon>Arthropoda</taxon>
        <taxon>Hexapoda</taxon>
        <taxon>Insecta</taxon>
        <taxon>Pterygota</taxon>
        <taxon>Neoptera</taxon>
        <taxon>Endopterygota</taxon>
        <taxon>Diptera</taxon>
        <taxon>Nematocera</taxon>
        <taxon>Chironomoidea</taxon>
        <taxon>Chironomidae</taxon>
        <taxon>Chironominae</taxon>
        <taxon>Chironomus</taxon>
    </lineage>
</organism>
<dbReference type="Gene3D" id="3.80.10.10">
    <property type="entry name" value="Ribonuclease Inhibitor"/>
    <property type="match status" value="1"/>
</dbReference>
<feature type="chain" id="PRO_5040210184" evidence="3">
    <location>
        <begin position="22"/>
        <end position="370"/>
    </location>
</feature>
<keyword evidence="1" id="KW-0433">Leucine-rich repeat</keyword>
<reference evidence="4" key="1">
    <citation type="submission" date="2022-01" db="EMBL/GenBank/DDBJ databases">
        <authorList>
            <person name="King R."/>
        </authorList>
    </citation>
    <scope>NUCLEOTIDE SEQUENCE</scope>
</reference>
<protein>
    <submittedName>
        <fullName evidence="4">Uncharacterized protein</fullName>
    </submittedName>
</protein>
<reference evidence="4" key="2">
    <citation type="submission" date="2022-10" db="EMBL/GenBank/DDBJ databases">
        <authorList>
            <consortium name="ENA_rothamsted_submissions"/>
            <consortium name="culmorum"/>
            <person name="King R."/>
        </authorList>
    </citation>
    <scope>NUCLEOTIDE SEQUENCE</scope>
</reference>
<sequence>MRQRLIQLSICLLLIIQSCQASVLDCNPLSPCNVASITDVTSPNEQISISGMPVGFVDTSTSSLSFMAPSNLYYVPTSLFFTFPNIQSFIMQNTNLSHLVSDAFTNAGNMVSLTLNENNFPDIPASFCSSCINMTSLNLMNNNIINVDKEAFKGLKFLNNIMLRDNKISCIPPGLFQNTPVIQMIDLYGNQITSFDRLTFKGLPNLYSVMLSSNKIASIPDFDFTLTGMSMGLSFQLDNNPIIAMHPQFLTNLFSLRSGYMSTNINFYDSYENTTNCFPKMNMYTSSISGWSWPMANISLGNCYANWTPELELTPVSCATPSVDTTTQKISSSTEGSESGEDFHGWGLKKNFFAIISNAMRNFTANVQFQ</sequence>
<dbReference type="PROSITE" id="PS51257">
    <property type="entry name" value="PROKAR_LIPOPROTEIN"/>
    <property type="match status" value="1"/>
</dbReference>
<name>A0A9N9S0J1_9DIPT</name>
<evidence type="ECO:0000256" key="3">
    <source>
        <dbReference type="SAM" id="SignalP"/>
    </source>
</evidence>
<dbReference type="InterPro" id="IPR001611">
    <property type="entry name" value="Leu-rich_rpt"/>
</dbReference>
<dbReference type="InterPro" id="IPR050333">
    <property type="entry name" value="SLRP"/>
</dbReference>
<proteinExistence type="predicted"/>
<evidence type="ECO:0000313" key="5">
    <source>
        <dbReference type="Proteomes" id="UP001153620"/>
    </source>
</evidence>
<feature type="signal peptide" evidence="3">
    <location>
        <begin position="1"/>
        <end position="21"/>
    </location>
</feature>
<dbReference type="OrthoDB" id="7739973at2759"/>
<dbReference type="SUPFAM" id="SSF52058">
    <property type="entry name" value="L domain-like"/>
    <property type="match status" value="1"/>
</dbReference>
<dbReference type="PROSITE" id="PS51450">
    <property type="entry name" value="LRR"/>
    <property type="match status" value="1"/>
</dbReference>
<dbReference type="Proteomes" id="UP001153620">
    <property type="component" value="Chromosome 3"/>
</dbReference>
<evidence type="ECO:0000313" key="4">
    <source>
        <dbReference type="EMBL" id="CAG9806319.1"/>
    </source>
</evidence>
<dbReference type="PANTHER" id="PTHR45712">
    <property type="entry name" value="AGAP008170-PA"/>
    <property type="match status" value="1"/>
</dbReference>
<dbReference type="AlphaFoldDB" id="A0A9N9S0J1"/>
<evidence type="ECO:0000256" key="1">
    <source>
        <dbReference type="ARBA" id="ARBA00022614"/>
    </source>
</evidence>
<dbReference type="PANTHER" id="PTHR45712:SF22">
    <property type="entry name" value="INSULIN-LIKE GROWTH FACTOR-BINDING PROTEIN COMPLEX ACID LABILE SUBUNIT"/>
    <property type="match status" value="1"/>
</dbReference>
<keyword evidence="3" id="KW-0732">Signal</keyword>
<dbReference type="GO" id="GO:0005615">
    <property type="term" value="C:extracellular space"/>
    <property type="evidence" value="ECO:0007669"/>
    <property type="project" value="TreeGrafter"/>
</dbReference>
<dbReference type="Pfam" id="PF13855">
    <property type="entry name" value="LRR_8"/>
    <property type="match status" value="1"/>
</dbReference>
<dbReference type="SMART" id="SM00369">
    <property type="entry name" value="LRR_TYP"/>
    <property type="match status" value="4"/>
</dbReference>
<keyword evidence="2" id="KW-0677">Repeat</keyword>
<dbReference type="EMBL" id="OU895879">
    <property type="protein sequence ID" value="CAG9806319.1"/>
    <property type="molecule type" value="Genomic_DNA"/>
</dbReference>